<dbReference type="OMA" id="DHGAMES"/>
<evidence type="ECO:0000256" key="6">
    <source>
        <dbReference type="ARBA" id="ARBA00022729"/>
    </source>
</evidence>
<dbReference type="Gene3D" id="3.80.10.10">
    <property type="entry name" value="Ribonuclease Inhibitor"/>
    <property type="match status" value="1"/>
</dbReference>
<keyword evidence="12 15" id="KW-0472">Membrane</keyword>
<dbReference type="InterPro" id="IPR008271">
    <property type="entry name" value="Ser/Thr_kinase_AS"/>
</dbReference>
<dbReference type="InterPro" id="IPR011009">
    <property type="entry name" value="Kinase-like_dom_sf"/>
</dbReference>
<dbReference type="CDD" id="cd14066">
    <property type="entry name" value="STKc_IRAK"/>
    <property type="match status" value="1"/>
</dbReference>
<feature type="compositionally biased region" description="Low complexity" evidence="14">
    <location>
        <begin position="518"/>
        <end position="537"/>
    </location>
</feature>
<dbReference type="PRINTS" id="PR00019">
    <property type="entry name" value="LEURICHRPT"/>
</dbReference>
<dbReference type="GO" id="GO:0005524">
    <property type="term" value="F:ATP binding"/>
    <property type="evidence" value="ECO:0007669"/>
    <property type="project" value="UniProtKB-UniRule"/>
</dbReference>
<evidence type="ECO:0000256" key="12">
    <source>
        <dbReference type="ARBA" id="ARBA00023136"/>
    </source>
</evidence>
<dbReference type="InterPro" id="IPR032675">
    <property type="entry name" value="LRR_dom_sf"/>
</dbReference>
<dbReference type="PROSITE" id="PS00108">
    <property type="entry name" value="PROTEIN_KINASE_ST"/>
    <property type="match status" value="1"/>
</dbReference>
<organism evidence="17">
    <name type="scientific">Oryza brachyantha</name>
    <name type="common">malo sina</name>
    <dbReference type="NCBI Taxonomy" id="4533"/>
    <lineage>
        <taxon>Eukaryota</taxon>
        <taxon>Viridiplantae</taxon>
        <taxon>Streptophyta</taxon>
        <taxon>Embryophyta</taxon>
        <taxon>Tracheophyta</taxon>
        <taxon>Spermatophyta</taxon>
        <taxon>Magnoliopsida</taxon>
        <taxon>Liliopsida</taxon>
        <taxon>Poales</taxon>
        <taxon>Poaceae</taxon>
        <taxon>BOP clade</taxon>
        <taxon>Oryzoideae</taxon>
        <taxon>Oryzeae</taxon>
        <taxon>Oryzinae</taxon>
        <taxon>Oryza</taxon>
    </lineage>
</organism>
<keyword evidence="6" id="KW-0732">Signal</keyword>
<keyword evidence="3" id="KW-0433">Leucine-rich repeat</keyword>
<evidence type="ECO:0000256" key="4">
    <source>
        <dbReference type="ARBA" id="ARBA00022679"/>
    </source>
</evidence>
<dbReference type="Gene3D" id="1.10.510.10">
    <property type="entry name" value="Transferase(Phosphotransferase) domain 1"/>
    <property type="match status" value="1"/>
</dbReference>
<keyword evidence="18" id="KW-1185">Reference proteome</keyword>
<reference evidence="17" key="2">
    <citation type="submission" date="2013-04" db="UniProtKB">
        <authorList>
            <consortium name="EnsemblPlants"/>
        </authorList>
    </citation>
    <scope>IDENTIFICATION</scope>
</reference>
<evidence type="ECO:0000256" key="1">
    <source>
        <dbReference type="ARBA" id="ARBA00004162"/>
    </source>
</evidence>
<dbReference type="Gramene" id="OB12G23090.1">
    <property type="protein sequence ID" value="OB12G23090.1"/>
    <property type="gene ID" value="OB12G23090"/>
</dbReference>
<dbReference type="InterPro" id="IPR000719">
    <property type="entry name" value="Prot_kinase_dom"/>
</dbReference>
<evidence type="ECO:0000313" key="17">
    <source>
        <dbReference type="EnsemblPlants" id="OB12G23090.1"/>
    </source>
</evidence>
<dbReference type="GO" id="GO:0004674">
    <property type="term" value="F:protein serine/threonine kinase activity"/>
    <property type="evidence" value="ECO:0007669"/>
    <property type="project" value="UniProtKB-KW"/>
</dbReference>
<keyword evidence="5 15" id="KW-0812">Transmembrane</keyword>
<evidence type="ECO:0000256" key="2">
    <source>
        <dbReference type="ARBA" id="ARBA00022527"/>
    </source>
</evidence>
<feature type="binding site" evidence="13">
    <location>
        <position position="251"/>
    </location>
    <ligand>
        <name>ATP</name>
        <dbReference type="ChEBI" id="CHEBI:30616"/>
    </ligand>
</feature>
<feature type="transmembrane region" description="Helical" evidence="15">
    <location>
        <begin position="158"/>
        <end position="181"/>
    </location>
</feature>
<feature type="domain" description="Protein kinase" evidence="16">
    <location>
        <begin position="223"/>
        <end position="501"/>
    </location>
</feature>
<dbReference type="Pfam" id="PF07714">
    <property type="entry name" value="PK_Tyr_Ser-Thr"/>
    <property type="match status" value="1"/>
</dbReference>
<evidence type="ECO:0000256" key="14">
    <source>
        <dbReference type="SAM" id="MobiDB-lite"/>
    </source>
</evidence>
<keyword evidence="4" id="KW-0808">Transferase</keyword>
<dbReference type="Proteomes" id="UP000006038">
    <property type="component" value="Chromosome 12"/>
</dbReference>
<dbReference type="SMART" id="SM00220">
    <property type="entry name" value="S_TKc"/>
    <property type="match status" value="1"/>
</dbReference>
<evidence type="ECO:0000256" key="3">
    <source>
        <dbReference type="ARBA" id="ARBA00022614"/>
    </source>
</evidence>
<reference evidence="17" key="1">
    <citation type="journal article" date="2013" name="Nat. Commun.">
        <title>Whole-genome sequencing of Oryza brachyantha reveals mechanisms underlying Oryza genome evolution.</title>
        <authorList>
            <person name="Chen J."/>
            <person name="Huang Q."/>
            <person name="Gao D."/>
            <person name="Wang J."/>
            <person name="Lang Y."/>
            <person name="Liu T."/>
            <person name="Li B."/>
            <person name="Bai Z."/>
            <person name="Luis Goicoechea J."/>
            <person name="Liang C."/>
            <person name="Chen C."/>
            <person name="Zhang W."/>
            <person name="Sun S."/>
            <person name="Liao Y."/>
            <person name="Zhang X."/>
            <person name="Yang L."/>
            <person name="Song C."/>
            <person name="Wang M."/>
            <person name="Shi J."/>
            <person name="Liu G."/>
            <person name="Liu J."/>
            <person name="Zhou H."/>
            <person name="Zhou W."/>
            <person name="Yu Q."/>
            <person name="An N."/>
            <person name="Chen Y."/>
            <person name="Cai Q."/>
            <person name="Wang B."/>
            <person name="Liu B."/>
            <person name="Min J."/>
            <person name="Huang Y."/>
            <person name="Wu H."/>
            <person name="Li Z."/>
            <person name="Zhang Y."/>
            <person name="Yin Y."/>
            <person name="Song W."/>
            <person name="Jiang J."/>
            <person name="Jackson S.A."/>
            <person name="Wing R.A."/>
            <person name="Wang J."/>
            <person name="Chen M."/>
        </authorList>
    </citation>
    <scope>NUCLEOTIDE SEQUENCE [LARGE SCALE GENOMIC DNA]</scope>
    <source>
        <strain evidence="17">cv. IRGC 101232</strain>
    </source>
</reference>
<feature type="region of interest" description="Disordered" evidence="14">
    <location>
        <begin position="513"/>
        <end position="537"/>
    </location>
</feature>
<comment type="subcellular location">
    <subcellularLocation>
        <location evidence="1">Cell membrane</location>
        <topology evidence="1">Single-pass membrane protein</topology>
    </subcellularLocation>
</comment>
<accession>J3NEA1</accession>
<dbReference type="FunFam" id="3.30.200.20:FF:000178">
    <property type="entry name" value="serine/threonine-protein kinase PBS1-like"/>
    <property type="match status" value="1"/>
</dbReference>
<dbReference type="Pfam" id="PF13855">
    <property type="entry name" value="LRR_8"/>
    <property type="match status" value="1"/>
</dbReference>
<evidence type="ECO:0000256" key="15">
    <source>
        <dbReference type="SAM" id="Phobius"/>
    </source>
</evidence>
<evidence type="ECO:0000313" key="18">
    <source>
        <dbReference type="Proteomes" id="UP000006038"/>
    </source>
</evidence>
<dbReference type="PANTHER" id="PTHR45631:SF8">
    <property type="entry name" value="OS12G0567500 PROTEIN"/>
    <property type="match status" value="1"/>
</dbReference>
<keyword evidence="7" id="KW-0677">Repeat</keyword>
<dbReference type="PROSITE" id="PS51450">
    <property type="entry name" value="LRR"/>
    <property type="match status" value="2"/>
</dbReference>
<dbReference type="InterPro" id="IPR017441">
    <property type="entry name" value="Protein_kinase_ATP_BS"/>
</dbReference>
<keyword evidence="9" id="KW-0418">Kinase</keyword>
<evidence type="ECO:0000256" key="10">
    <source>
        <dbReference type="ARBA" id="ARBA00022840"/>
    </source>
</evidence>
<dbReference type="HOGENOM" id="CLU_000288_92_6_1"/>
<dbReference type="PROSITE" id="PS50011">
    <property type="entry name" value="PROTEIN_KINASE_DOM"/>
    <property type="match status" value="1"/>
</dbReference>
<evidence type="ECO:0000256" key="9">
    <source>
        <dbReference type="ARBA" id="ARBA00022777"/>
    </source>
</evidence>
<dbReference type="SUPFAM" id="SSF56112">
    <property type="entry name" value="Protein kinase-like (PK-like)"/>
    <property type="match status" value="1"/>
</dbReference>
<evidence type="ECO:0000256" key="13">
    <source>
        <dbReference type="PROSITE-ProRule" id="PRU10141"/>
    </source>
</evidence>
<keyword evidence="2" id="KW-0723">Serine/threonine-protein kinase</keyword>
<evidence type="ECO:0000256" key="5">
    <source>
        <dbReference type="ARBA" id="ARBA00022692"/>
    </source>
</evidence>
<dbReference type="PANTHER" id="PTHR45631">
    <property type="entry name" value="OS07G0107800 PROTEIN-RELATED"/>
    <property type="match status" value="1"/>
</dbReference>
<dbReference type="eggNOG" id="ENOG502QQCZ">
    <property type="taxonomic scope" value="Eukaryota"/>
</dbReference>
<dbReference type="SUPFAM" id="SSF52058">
    <property type="entry name" value="L domain-like"/>
    <property type="match status" value="1"/>
</dbReference>
<protein>
    <recommendedName>
        <fullName evidence="16">Protein kinase domain-containing protein</fullName>
    </recommendedName>
</protein>
<name>J3NEA1_ORYBR</name>
<sequence length="569" mass="61469">MPELGTNGGDAKAMMEIRDKYELKKNWMGDPCAPSAFAWVGLNCSYSSSGPAWITSLNLSSSVLTGAVDPSLGDLKSLQYLDLSNNSLSGPIPDFLAQMPSLKFLDLSSNKLSGSIPQDLLQKRQKGSLVLRIGNNADLCDNGANNTCAPESKQSKTILVIAIVIPVAVATLLFVAAIVILHRRRNSQETWMANNARLISPRERSNVFENRQFTYRELKLMTANFREELGQGGFGTVFLGYLEDGTPVAVKMCSKTSSQGDKEFLSEAQHLTRVHHRNLVSLIGYCKDKKHLALVYEYMHGGNLEDRLRGEASITAPLTWHQRLKIALDSAQGLEYLHKSCQPPLIHRDVKTRNILLSGDLDAKIADFGLTKALAFAGGAMTHVTTQPAGTLGYLDPEYYHTSRLSEKSDVYSFGVVLLELVTGRPPAVPGSGGGGESVHLAVWARERVWGEEEEEAASSSAAYDVNSVWKVAELALRCKELPSRERPAMADVVAELKECLELEASRARSGCGYDDYSSSGGSSVPTTATATSSRAAAANASAAASAAAVSDAQIGELRQESVLELAPR</sequence>
<evidence type="ECO:0000256" key="7">
    <source>
        <dbReference type="ARBA" id="ARBA00022737"/>
    </source>
</evidence>
<evidence type="ECO:0000259" key="16">
    <source>
        <dbReference type="PROSITE" id="PS50011"/>
    </source>
</evidence>
<keyword evidence="8 13" id="KW-0547">Nucleotide-binding</keyword>
<dbReference type="EnsemblPlants" id="OB12G23090.1">
    <property type="protein sequence ID" value="OB12G23090.1"/>
    <property type="gene ID" value="OB12G23090"/>
</dbReference>
<dbReference type="InterPro" id="IPR001245">
    <property type="entry name" value="Ser-Thr/Tyr_kinase_cat_dom"/>
</dbReference>
<dbReference type="GO" id="GO:0005886">
    <property type="term" value="C:plasma membrane"/>
    <property type="evidence" value="ECO:0007669"/>
    <property type="project" value="UniProtKB-SubCell"/>
</dbReference>
<keyword evidence="10 13" id="KW-0067">ATP-binding</keyword>
<dbReference type="Gene3D" id="3.30.200.20">
    <property type="entry name" value="Phosphorylase Kinase, domain 1"/>
    <property type="match status" value="1"/>
</dbReference>
<dbReference type="InterPro" id="IPR001611">
    <property type="entry name" value="Leu-rich_rpt"/>
</dbReference>
<dbReference type="FunFam" id="3.80.10.10:FF:000129">
    <property type="entry name" value="Leucine-rich repeat receptor-like kinase"/>
    <property type="match status" value="1"/>
</dbReference>
<evidence type="ECO:0000256" key="11">
    <source>
        <dbReference type="ARBA" id="ARBA00022989"/>
    </source>
</evidence>
<dbReference type="AlphaFoldDB" id="J3NEA1"/>
<evidence type="ECO:0000256" key="8">
    <source>
        <dbReference type="ARBA" id="ARBA00022741"/>
    </source>
</evidence>
<dbReference type="PROSITE" id="PS00107">
    <property type="entry name" value="PROTEIN_KINASE_ATP"/>
    <property type="match status" value="1"/>
</dbReference>
<keyword evidence="11 15" id="KW-1133">Transmembrane helix</keyword>
<proteinExistence type="predicted"/>